<name>A0A370DF76_9GAMM</name>
<proteinExistence type="predicted"/>
<evidence type="ECO:0000313" key="5">
    <source>
        <dbReference type="Proteomes" id="UP000255508"/>
    </source>
</evidence>
<dbReference type="InterPro" id="IPR032711">
    <property type="entry name" value="SoxY"/>
</dbReference>
<evidence type="ECO:0000256" key="1">
    <source>
        <dbReference type="ARBA" id="ARBA00022729"/>
    </source>
</evidence>
<dbReference type="InterPro" id="IPR006311">
    <property type="entry name" value="TAT_signal"/>
</dbReference>
<dbReference type="PROSITE" id="PS51318">
    <property type="entry name" value="TAT"/>
    <property type="match status" value="1"/>
</dbReference>
<dbReference type="NCBIfam" id="TIGR04488">
    <property type="entry name" value="SoxY_true_GGCGG"/>
    <property type="match status" value="1"/>
</dbReference>
<feature type="signal peptide" evidence="2">
    <location>
        <begin position="1"/>
        <end position="32"/>
    </location>
</feature>
<gene>
    <name evidence="4" type="primary">soxY</name>
    <name evidence="4" type="ORF">DIZ79_17480</name>
</gene>
<dbReference type="InterPro" id="IPR038162">
    <property type="entry name" value="SoxY_sf"/>
</dbReference>
<dbReference type="Gene3D" id="2.60.40.2470">
    <property type="entry name" value="SoxY domain"/>
    <property type="match status" value="1"/>
</dbReference>
<sequence>MKRRIFLKGSLAAGAVSVAAGAGLLMPQQVLAAWPKAAFEAKSIPDALNALMGSGDTTTSDKIKIKAPDIAENGAVVPITVESSMEGIESMAIIASANPVPLIASFSLSGSAMGFVSTRIKMGKTGDVIGVVKAGGKLYSASKGVKVTIGGCGG</sequence>
<keyword evidence="1 2" id="KW-0732">Signal</keyword>
<dbReference type="PIRSF" id="PIRSF010312">
    <property type="entry name" value="Sulphur_oxidation_SoxY"/>
    <property type="match status" value="1"/>
</dbReference>
<dbReference type="NCBIfam" id="TIGR01409">
    <property type="entry name" value="TAT_signal_seq"/>
    <property type="match status" value="1"/>
</dbReference>
<reference evidence="4 5" key="1">
    <citation type="journal article" date="2018" name="ISME J.">
        <title>Endosymbiont genomes yield clues of tubeworm success.</title>
        <authorList>
            <person name="Li Y."/>
            <person name="Liles M.R."/>
            <person name="Halanych K.M."/>
        </authorList>
    </citation>
    <scope>NUCLEOTIDE SEQUENCE [LARGE SCALE GENOMIC DNA]</scope>
    <source>
        <strain evidence="4">A1422</strain>
    </source>
</reference>
<protein>
    <submittedName>
        <fullName evidence="4">Thiosulfate oxidation carrier protein SoxY</fullName>
    </submittedName>
</protein>
<evidence type="ECO:0000259" key="3">
    <source>
        <dbReference type="Pfam" id="PF13501"/>
    </source>
</evidence>
<evidence type="ECO:0000313" key="4">
    <source>
        <dbReference type="EMBL" id="RDH83503.1"/>
    </source>
</evidence>
<comment type="caution">
    <text evidence="4">The sequence shown here is derived from an EMBL/GenBank/DDBJ whole genome shotgun (WGS) entry which is preliminary data.</text>
</comment>
<evidence type="ECO:0000256" key="2">
    <source>
        <dbReference type="SAM" id="SignalP"/>
    </source>
</evidence>
<dbReference type="EMBL" id="QFXD01000314">
    <property type="protein sequence ID" value="RDH83503.1"/>
    <property type="molecule type" value="Genomic_DNA"/>
</dbReference>
<dbReference type="Proteomes" id="UP000255508">
    <property type="component" value="Unassembled WGS sequence"/>
</dbReference>
<organism evidence="4 5">
    <name type="scientific">endosymbiont of Lamellibrachia luymesi</name>
    <dbReference type="NCBI Taxonomy" id="2200907"/>
    <lineage>
        <taxon>Bacteria</taxon>
        <taxon>Pseudomonadati</taxon>
        <taxon>Pseudomonadota</taxon>
        <taxon>Gammaproteobacteria</taxon>
        <taxon>sulfur-oxidizing symbionts</taxon>
    </lineage>
</organism>
<dbReference type="InterPro" id="IPR019546">
    <property type="entry name" value="TAT_signal_bac_arc"/>
</dbReference>
<dbReference type="AlphaFoldDB" id="A0A370DF76"/>
<accession>A0A370DF76</accession>
<dbReference type="Pfam" id="PF13501">
    <property type="entry name" value="SoxY"/>
    <property type="match status" value="1"/>
</dbReference>
<feature type="chain" id="PRO_5016967761" evidence="2">
    <location>
        <begin position="33"/>
        <end position="154"/>
    </location>
</feature>
<dbReference type="InterPro" id="IPR016568">
    <property type="entry name" value="Sulphur_oxidation_SoxY"/>
</dbReference>
<feature type="domain" description="Ig-like SoxY" evidence="3">
    <location>
        <begin position="49"/>
        <end position="152"/>
    </location>
</feature>